<feature type="domain" description="MobA/VirD2-like nuclease" evidence="2">
    <location>
        <begin position="4"/>
        <end position="81"/>
    </location>
</feature>
<dbReference type="EMBL" id="BSUJ01000001">
    <property type="protein sequence ID" value="GMA19586.1"/>
    <property type="molecule type" value="Genomic_DNA"/>
</dbReference>
<proteinExistence type="predicted"/>
<dbReference type="Proteomes" id="UP001157109">
    <property type="component" value="Unassembled WGS sequence"/>
</dbReference>
<reference evidence="4" key="1">
    <citation type="journal article" date="2019" name="Int. J. Syst. Evol. Microbiol.">
        <title>The Global Catalogue of Microorganisms (GCM) 10K type strain sequencing project: providing services to taxonomists for standard genome sequencing and annotation.</title>
        <authorList>
            <consortium name="The Broad Institute Genomics Platform"/>
            <consortium name="The Broad Institute Genome Sequencing Center for Infectious Disease"/>
            <person name="Wu L."/>
            <person name="Ma J."/>
        </authorList>
    </citation>
    <scope>NUCLEOTIDE SEQUENCE [LARGE SCALE GENOMIC DNA]</scope>
    <source>
        <strain evidence="4">NBRC 105830</strain>
    </source>
</reference>
<protein>
    <recommendedName>
        <fullName evidence="2">MobA/VirD2-like nuclease domain-containing protein</fullName>
    </recommendedName>
</protein>
<feature type="compositionally biased region" description="Basic and acidic residues" evidence="1">
    <location>
        <begin position="268"/>
        <end position="310"/>
    </location>
</feature>
<organism evidence="3 4">
    <name type="scientific">Arsenicicoccus piscis</name>
    <dbReference type="NCBI Taxonomy" id="673954"/>
    <lineage>
        <taxon>Bacteria</taxon>
        <taxon>Bacillati</taxon>
        <taxon>Actinomycetota</taxon>
        <taxon>Actinomycetes</taxon>
        <taxon>Micrococcales</taxon>
        <taxon>Intrasporangiaceae</taxon>
        <taxon>Arsenicicoccus</taxon>
    </lineage>
</organism>
<accession>A0ABQ6HMC1</accession>
<evidence type="ECO:0000256" key="1">
    <source>
        <dbReference type="SAM" id="MobiDB-lite"/>
    </source>
</evidence>
<keyword evidence="4" id="KW-1185">Reference proteome</keyword>
<dbReference type="InterPro" id="IPR005094">
    <property type="entry name" value="Endonuclease_MobA/VirD2"/>
</dbReference>
<evidence type="ECO:0000313" key="3">
    <source>
        <dbReference type="EMBL" id="GMA19586.1"/>
    </source>
</evidence>
<evidence type="ECO:0000313" key="4">
    <source>
        <dbReference type="Proteomes" id="UP001157109"/>
    </source>
</evidence>
<feature type="region of interest" description="Disordered" evidence="1">
    <location>
        <begin position="174"/>
        <end position="193"/>
    </location>
</feature>
<name>A0ABQ6HMC1_9MICO</name>
<feature type="compositionally biased region" description="Basic and acidic residues" evidence="1">
    <location>
        <begin position="317"/>
        <end position="341"/>
    </location>
</feature>
<feature type="region of interest" description="Disordered" evidence="1">
    <location>
        <begin position="238"/>
        <end position="341"/>
    </location>
</feature>
<comment type="caution">
    <text evidence="3">The sequence shown here is derived from an EMBL/GenBank/DDBJ whole genome shotgun (WGS) entry which is preliminary data.</text>
</comment>
<evidence type="ECO:0000259" key="2">
    <source>
        <dbReference type="Pfam" id="PF03432"/>
    </source>
</evidence>
<dbReference type="Pfam" id="PF03432">
    <property type="entry name" value="Relaxase"/>
    <property type="match status" value="1"/>
</dbReference>
<gene>
    <name evidence="3" type="ORF">GCM10025862_16070</name>
</gene>
<sequence>MDPLDPQTPGRVRDLSYQVAKELHSNSDVLVIVHLDSAGGHPHSHVTVINHDNETGLALRGQDMYWQYQAVNDRVMREQGLEVVERGSRSVDHKAYWEHRREGEAVSEFDRQLGDQIEESLADRRSVDLPSYRQVLAEKGIELDEKVHTIKASADGSTQQHESIGWTYKAFDTTGEKPRKRRRKASSLSEEFTHDGAQEIFKYNQERTVRHERQGQDRAAGEGAVALGDVRIGRAAAQRAAGGQARTGSADRVPEQPHVDGGGALDVDELRGKLERARRDAEARRGEEASHELGGSRDGARRESGEQRDRAARRRKLLEEVRRGRLQVDGEDRSADHGPSL</sequence>